<evidence type="ECO:0000313" key="3">
    <source>
        <dbReference type="EMBL" id="CAE7255995.1"/>
    </source>
</evidence>
<dbReference type="Pfam" id="PF13499">
    <property type="entry name" value="EF-hand_7"/>
    <property type="match status" value="1"/>
</dbReference>
<gene>
    <name evidence="3" type="ORF">SPIL2461_LOCUS5166</name>
</gene>
<evidence type="ECO:0000256" key="1">
    <source>
        <dbReference type="ARBA" id="ARBA00022837"/>
    </source>
</evidence>
<dbReference type="InterPro" id="IPR011992">
    <property type="entry name" value="EF-hand-dom_pair"/>
</dbReference>
<dbReference type="Proteomes" id="UP000649617">
    <property type="component" value="Unassembled WGS sequence"/>
</dbReference>
<organism evidence="3 4">
    <name type="scientific">Symbiodinium pilosum</name>
    <name type="common">Dinoflagellate</name>
    <dbReference type="NCBI Taxonomy" id="2952"/>
    <lineage>
        <taxon>Eukaryota</taxon>
        <taxon>Sar</taxon>
        <taxon>Alveolata</taxon>
        <taxon>Dinophyceae</taxon>
        <taxon>Suessiales</taxon>
        <taxon>Symbiodiniaceae</taxon>
        <taxon>Symbiodinium</taxon>
    </lineage>
</organism>
<dbReference type="InterPro" id="IPR002048">
    <property type="entry name" value="EF_hand_dom"/>
</dbReference>
<sequence>MVIQELQQNKKGFKALVKSLFKRIDDAHNGLITISEFEKHFNDEAVRAFFESLEMNAADTWTLFASLDADGDGAISLEEFVDRCVQLHGPARAVDLYALKQGQVKLRHEIQKVFEYQKMVNSNKVGQASSTLRARTAADFQYMVSRSKSAKSEEGEPHLTV</sequence>
<dbReference type="SUPFAM" id="SSF47473">
    <property type="entry name" value="EF-hand"/>
    <property type="match status" value="1"/>
</dbReference>
<dbReference type="OrthoDB" id="433927at2759"/>
<protein>
    <recommendedName>
        <fullName evidence="2">EF-hand domain-containing protein</fullName>
    </recommendedName>
</protein>
<dbReference type="CDD" id="cd00051">
    <property type="entry name" value="EFh"/>
    <property type="match status" value="1"/>
</dbReference>
<dbReference type="PROSITE" id="PS00018">
    <property type="entry name" value="EF_HAND_1"/>
    <property type="match status" value="1"/>
</dbReference>
<name>A0A812MGM1_SYMPI</name>
<feature type="domain" description="EF-hand" evidence="2">
    <location>
        <begin position="12"/>
        <end position="47"/>
    </location>
</feature>
<reference evidence="3" key="1">
    <citation type="submission" date="2021-02" db="EMBL/GenBank/DDBJ databases">
        <authorList>
            <person name="Dougan E. K."/>
            <person name="Rhodes N."/>
            <person name="Thang M."/>
            <person name="Chan C."/>
        </authorList>
    </citation>
    <scope>NUCLEOTIDE SEQUENCE</scope>
</reference>
<dbReference type="EMBL" id="CAJNIZ010007202">
    <property type="protein sequence ID" value="CAE7255995.1"/>
    <property type="molecule type" value="Genomic_DNA"/>
</dbReference>
<dbReference type="InterPro" id="IPR018247">
    <property type="entry name" value="EF_Hand_1_Ca_BS"/>
</dbReference>
<dbReference type="PROSITE" id="PS50222">
    <property type="entry name" value="EF_HAND_2"/>
    <property type="match status" value="2"/>
</dbReference>
<feature type="domain" description="EF-hand" evidence="2">
    <location>
        <begin position="55"/>
        <end position="90"/>
    </location>
</feature>
<comment type="caution">
    <text evidence="3">The sequence shown here is derived from an EMBL/GenBank/DDBJ whole genome shotgun (WGS) entry which is preliminary data.</text>
</comment>
<dbReference type="AlphaFoldDB" id="A0A812MGM1"/>
<keyword evidence="4" id="KW-1185">Reference proteome</keyword>
<keyword evidence="1" id="KW-0106">Calcium</keyword>
<accession>A0A812MGM1</accession>
<proteinExistence type="predicted"/>
<evidence type="ECO:0000259" key="2">
    <source>
        <dbReference type="PROSITE" id="PS50222"/>
    </source>
</evidence>
<evidence type="ECO:0000313" key="4">
    <source>
        <dbReference type="Proteomes" id="UP000649617"/>
    </source>
</evidence>
<dbReference type="Gene3D" id="1.10.238.10">
    <property type="entry name" value="EF-hand"/>
    <property type="match status" value="1"/>
</dbReference>
<dbReference type="GO" id="GO:0005509">
    <property type="term" value="F:calcium ion binding"/>
    <property type="evidence" value="ECO:0007669"/>
    <property type="project" value="InterPro"/>
</dbReference>